<evidence type="ECO:0000256" key="6">
    <source>
        <dbReference type="ARBA" id="ARBA00022822"/>
    </source>
</evidence>
<dbReference type="RefSeq" id="WP_205082031.1">
    <property type="nucleotide sequence ID" value="NZ_JAFEUF010000025.1"/>
</dbReference>
<feature type="compositionally biased region" description="Low complexity" evidence="9">
    <location>
        <begin position="257"/>
        <end position="271"/>
    </location>
</feature>
<keyword evidence="5" id="KW-0210">Decarboxylase</keyword>
<feature type="domain" description="Indole-3-glycerol phosphate synthase" evidence="10">
    <location>
        <begin position="4"/>
        <end position="222"/>
    </location>
</feature>
<feature type="region of interest" description="Disordered" evidence="9">
    <location>
        <begin position="249"/>
        <end position="279"/>
    </location>
</feature>
<evidence type="ECO:0000256" key="8">
    <source>
        <dbReference type="ARBA" id="ARBA00023239"/>
    </source>
</evidence>
<dbReference type="SUPFAM" id="SSF51366">
    <property type="entry name" value="Ribulose-phoshate binding barrel"/>
    <property type="match status" value="1"/>
</dbReference>
<dbReference type="EC" id="4.1.1.48" evidence="3"/>
<evidence type="ECO:0000313" key="12">
    <source>
        <dbReference type="Proteomes" id="UP000712045"/>
    </source>
</evidence>
<keyword evidence="7" id="KW-0057">Aromatic amino acid biosynthesis</keyword>
<evidence type="ECO:0000256" key="7">
    <source>
        <dbReference type="ARBA" id="ARBA00023141"/>
    </source>
</evidence>
<evidence type="ECO:0000313" key="11">
    <source>
        <dbReference type="EMBL" id="MBM7053810.1"/>
    </source>
</evidence>
<dbReference type="InterPro" id="IPR013785">
    <property type="entry name" value="Aldolase_TIM"/>
</dbReference>
<keyword evidence="6" id="KW-0822">Tryptophan biosynthesis</keyword>
<comment type="caution">
    <text evidence="11">The sequence shown here is derived from an EMBL/GenBank/DDBJ whole genome shotgun (WGS) entry which is preliminary data.</text>
</comment>
<proteinExistence type="predicted"/>
<dbReference type="Proteomes" id="UP000712045">
    <property type="component" value="Unassembled WGS sequence"/>
</dbReference>
<evidence type="ECO:0000259" key="10">
    <source>
        <dbReference type="Pfam" id="PF00218"/>
    </source>
</evidence>
<dbReference type="InterPro" id="IPR011060">
    <property type="entry name" value="RibuloseP-bd_barrel"/>
</dbReference>
<evidence type="ECO:0000256" key="3">
    <source>
        <dbReference type="ARBA" id="ARBA00012362"/>
    </source>
</evidence>
<keyword evidence="4" id="KW-0028">Amino-acid biosynthesis</keyword>
<dbReference type="Pfam" id="PF00218">
    <property type="entry name" value="IGPS"/>
    <property type="match status" value="1"/>
</dbReference>
<evidence type="ECO:0000256" key="2">
    <source>
        <dbReference type="ARBA" id="ARBA00004696"/>
    </source>
</evidence>
<dbReference type="PANTHER" id="PTHR22854:SF2">
    <property type="entry name" value="INDOLE-3-GLYCEROL-PHOSPHATE SYNTHASE"/>
    <property type="match status" value="1"/>
</dbReference>
<name>A0ABS2HVZ0_9ACTN</name>
<protein>
    <recommendedName>
        <fullName evidence="3">indole-3-glycerol-phosphate synthase</fullName>
        <ecNumber evidence="3">4.1.1.48</ecNumber>
    </recommendedName>
</protein>
<dbReference type="InterPro" id="IPR045186">
    <property type="entry name" value="Indole-3-glycerol_P_synth"/>
</dbReference>
<comment type="catalytic activity">
    <reaction evidence="1">
        <text>1-(2-carboxyphenylamino)-1-deoxy-D-ribulose 5-phosphate + H(+) = (1S,2R)-1-C-(indol-3-yl)glycerol 3-phosphate + CO2 + H2O</text>
        <dbReference type="Rhea" id="RHEA:23476"/>
        <dbReference type="ChEBI" id="CHEBI:15377"/>
        <dbReference type="ChEBI" id="CHEBI:15378"/>
        <dbReference type="ChEBI" id="CHEBI:16526"/>
        <dbReference type="ChEBI" id="CHEBI:58613"/>
        <dbReference type="ChEBI" id="CHEBI:58866"/>
        <dbReference type="EC" id="4.1.1.48"/>
    </reaction>
</comment>
<evidence type="ECO:0000256" key="9">
    <source>
        <dbReference type="SAM" id="MobiDB-lite"/>
    </source>
</evidence>
<accession>A0ABS2HVZ0</accession>
<evidence type="ECO:0000256" key="4">
    <source>
        <dbReference type="ARBA" id="ARBA00022605"/>
    </source>
</evidence>
<gene>
    <name evidence="11" type="ORF">JS521_07995</name>
</gene>
<evidence type="ECO:0000256" key="1">
    <source>
        <dbReference type="ARBA" id="ARBA00001633"/>
    </source>
</evidence>
<dbReference type="Gene3D" id="3.20.20.70">
    <property type="entry name" value="Aldolase class I"/>
    <property type="match status" value="1"/>
</dbReference>
<reference evidence="11 12" key="1">
    <citation type="submission" date="2021-02" db="EMBL/GenBank/DDBJ databases">
        <title>Genome Streptomyces sp. RHZ10.</title>
        <authorList>
            <person name="Besaury L."/>
        </authorList>
    </citation>
    <scope>NUCLEOTIDE SEQUENCE [LARGE SCALE GENOMIC DNA]</scope>
    <source>
        <strain evidence="11 12">RHZ10</strain>
    </source>
</reference>
<sequence length="279" mass="28930">MTQSFLSALLGAERPVIMEVKSRDAHGADLLRGRLPGDVAAAYQQAGAPCVSVVTGRWFGGSAAMLHEVTDRVDVPVLLKDFVTRRDQITAAARAGVSAVLLTAALLPRESLHDLARQCQAHGLTPFVEITAAEEAIGLPNPRDCVVAVNNKDITARERDAGDLDRSRALLPAVRAAGTLCPVSASAVSDPATAAGLLAEGYRGLLIGTSLLRAPSVDAWLAEFDAHRTASTEETGRVVVPLTVEAPPVLPHPAPVPRTGADGTATPATPADEAEGVPA</sequence>
<comment type="pathway">
    <text evidence="2">Amino-acid biosynthesis; L-tryptophan biosynthesis; L-tryptophan from chorismate: step 4/5.</text>
</comment>
<organism evidence="11 12">
    <name type="scientific">Streptomyces durocortorensis</name>
    <dbReference type="NCBI Taxonomy" id="2811104"/>
    <lineage>
        <taxon>Bacteria</taxon>
        <taxon>Bacillati</taxon>
        <taxon>Actinomycetota</taxon>
        <taxon>Actinomycetes</taxon>
        <taxon>Kitasatosporales</taxon>
        <taxon>Streptomycetaceae</taxon>
        <taxon>Streptomyces</taxon>
    </lineage>
</organism>
<evidence type="ECO:0000256" key="5">
    <source>
        <dbReference type="ARBA" id="ARBA00022793"/>
    </source>
</evidence>
<keyword evidence="12" id="KW-1185">Reference proteome</keyword>
<dbReference type="PANTHER" id="PTHR22854">
    <property type="entry name" value="TRYPTOPHAN BIOSYNTHESIS PROTEIN"/>
    <property type="match status" value="1"/>
</dbReference>
<dbReference type="EMBL" id="JAFEUF010000025">
    <property type="protein sequence ID" value="MBM7053810.1"/>
    <property type="molecule type" value="Genomic_DNA"/>
</dbReference>
<dbReference type="InterPro" id="IPR013798">
    <property type="entry name" value="Indole-3-glycerol_P_synth_dom"/>
</dbReference>
<keyword evidence="8" id="KW-0456">Lyase</keyword>